<reference evidence="1 2" key="1">
    <citation type="submission" date="2019-11" db="EMBL/GenBank/DDBJ databases">
        <title>Comparative genomics of hydrocarbon-degrading Desulfosarcina strains.</title>
        <authorList>
            <person name="Watanabe M."/>
            <person name="Kojima H."/>
            <person name="Fukui M."/>
        </authorList>
    </citation>
    <scope>NUCLEOTIDE SEQUENCE [LARGE SCALE GENOMIC DNA]</scope>
    <source>
        <strain evidence="1 2">28bB2T</strain>
    </source>
</reference>
<accession>A0A5K7ZP33</accession>
<dbReference type="Proteomes" id="UP000425960">
    <property type="component" value="Chromosome"/>
</dbReference>
<dbReference type="KEGG" id="dov:DSCO28_30410"/>
<evidence type="ECO:0008006" key="3">
    <source>
        <dbReference type="Google" id="ProtNLM"/>
    </source>
</evidence>
<evidence type="ECO:0000313" key="1">
    <source>
        <dbReference type="EMBL" id="BBO82475.1"/>
    </source>
</evidence>
<dbReference type="Gene3D" id="3.30.420.240">
    <property type="match status" value="1"/>
</dbReference>
<dbReference type="InterPro" id="IPR027417">
    <property type="entry name" value="P-loop_NTPase"/>
</dbReference>
<name>A0A5K7ZP33_9BACT</name>
<gene>
    <name evidence="1" type="ORF">DSCO28_30410</name>
</gene>
<dbReference type="Gene3D" id="3.40.50.300">
    <property type="entry name" value="P-loop containing nucleotide triphosphate hydrolases"/>
    <property type="match status" value="1"/>
</dbReference>
<proteinExistence type="predicted"/>
<dbReference type="AlphaFoldDB" id="A0A5K7ZP33"/>
<dbReference type="EMBL" id="AP021876">
    <property type="protein sequence ID" value="BBO82475.1"/>
    <property type="molecule type" value="Genomic_DNA"/>
</dbReference>
<sequence>MMLELESYRNSIHSGLLDQLCDSLENEFGGDADTDFKKYQNDPVGFCRDILGDEFPPQIEELLGALVDVEVVTGQSSNAFGKSYAGARAALWFFLCFPNSQIYISAAPPETNIRRILWAQILAVLAKHPELTKGLTIKDLHIERSATHFLTSVTVPVSADEAILESKSSGKHAENMLWMVDEADGVPDAFFRGIQGCTSGGLSRQLYFFNPKRKAGFIYRSIRDRRTKVIKLNAFDHPSVVTGKDLYPGSVTRASVVRRINEMCRPLVADEKTGPDTFELPDYLVGAVAKSQAGEPYQPLAAGHYKIIENQFAYSVLGQYPPTDETQLISQAWIDLARSRYDSYVTANGETPPMGTMSIAGLDLAEFGGDANALCLRYGNFVPPMKTWGGMDIIASSDRAFNECQGRNASVVNCDGTGVGAAAAPYLMQKGMTAKAVKVGSSAGAKLSDLGEFGRLRDELWWRVRDWLAGDQAMLPPDEQLLEELTVATYTIDDSGRIKILKKDEMRKQLQRSPDRADALCLTFAPSGFFGDCDLS</sequence>
<dbReference type="RefSeq" id="WP_155322936.1">
    <property type="nucleotide sequence ID" value="NZ_AP021876.1"/>
</dbReference>
<protein>
    <recommendedName>
        <fullName evidence="3">Terminase large subunit gp17-like C-terminal domain-containing protein</fullName>
    </recommendedName>
</protein>
<organism evidence="1 2">
    <name type="scientific">Desulfosarcina ovata subsp. sediminis</name>
    <dbReference type="NCBI Taxonomy" id="885957"/>
    <lineage>
        <taxon>Bacteria</taxon>
        <taxon>Pseudomonadati</taxon>
        <taxon>Thermodesulfobacteriota</taxon>
        <taxon>Desulfobacteria</taxon>
        <taxon>Desulfobacterales</taxon>
        <taxon>Desulfosarcinaceae</taxon>
        <taxon>Desulfosarcina</taxon>
    </lineage>
</organism>
<evidence type="ECO:0000313" key="2">
    <source>
        <dbReference type="Proteomes" id="UP000425960"/>
    </source>
</evidence>